<keyword evidence="2" id="KW-0963">Cytoplasm</keyword>
<dbReference type="RefSeq" id="XP_009037036.1">
    <property type="nucleotide sequence ID" value="XM_009038788.1"/>
</dbReference>
<accession>F0Y9N8</accession>
<dbReference type="GeneID" id="20222708"/>
<dbReference type="SUPFAM" id="SSF53067">
    <property type="entry name" value="Actin-like ATPase domain"/>
    <property type="match status" value="2"/>
</dbReference>
<dbReference type="InterPro" id="IPR043129">
    <property type="entry name" value="ATPase_NBD"/>
</dbReference>
<evidence type="ECO:0000256" key="2">
    <source>
        <dbReference type="ARBA" id="ARBA00023212"/>
    </source>
</evidence>
<dbReference type="Gene3D" id="3.30.420.40">
    <property type="match status" value="2"/>
</dbReference>
<dbReference type="Gene3D" id="3.90.640.10">
    <property type="entry name" value="Actin, Chain A, domain 4"/>
    <property type="match status" value="1"/>
</dbReference>
<dbReference type="FunFam" id="3.30.420.40:FF:000050">
    <property type="entry name" value="Actin, alpha skeletal muscle"/>
    <property type="match status" value="1"/>
</dbReference>
<dbReference type="InParanoid" id="F0Y9N8"/>
<evidence type="ECO:0000313" key="6">
    <source>
        <dbReference type="EMBL" id="EGB08310.1"/>
    </source>
</evidence>
<evidence type="ECO:0000313" key="7">
    <source>
        <dbReference type="Proteomes" id="UP000002729"/>
    </source>
</evidence>
<evidence type="ECO:0000256" key="4">
    <source>
        <dbReference type="RuleBase" id="RU000487"/>
    </source>
</evidence>
<dbReference type="PRINTS" id="PR00190">
    <property type="entry name" value="ACTIN"/>
</dbReference>
<dbReference type="OrthoDB" id="186060at2759"/>
<reference evidence="6 7" key="1">
    <citation type="journal article" date="2011" name="Proc. Natl. Acad. Sci. U.S.A.">
        <title>Niche of harmful alga Aureococcus anophagefferens revealed through ecogenomics.</title>
        <authorList>
            <person name="Gobler C.J."/>
            <person name="Berry D.L."/>
            <person name="Dyhrman S.T."/>
            <person name="Wilhelm S.W."/>
            <person name="Salamov A."/>
            <person name="Lobanov A.V."/>
            <person name="Zhang Y."/>
            <person name="Collier J.L."/>
            <person name="Wurch L.L."/>
            <person name="Kustka A.B."/>
            <person name="Dill B.D."/>
            <person name="Shah M."/>
            <person name="VerBerkmoes N.C."/>
            <person name="Kuo A."/>
            <person name="Terry A."/>
            <person name="Pangilinan J."/>
            <person name="Lindquist E.A."/>
            <person name="Lucas S."/>
            <person name="Paulsen I.T."/>
            <person name="Hattenrath-Lehmann T.K."/>
            <person name="Talmage S.C."/>
            <person name="Walker E.A."/>
            <person name="Koch F."/>
            <person name="Burson A.M."/>
            <person name="Marcoval M.A."/>
            <person name="Tang Y.Z."/>
            <person name="Lecleir G.R."/>
            <person name="Coyne K.J."/>
            <person name="Berg G.M."/>
            <person name="Bertrand E.M."/>
            <person name="Saito M.A."/>
            <person name="Gladyshev V.N."/>
            <person name="Grigoriev I.V."/>
        </authorList>
    </citation>
    <scope>NUCLEOTIDE SEQUENCE [LARGE SCALE GENOMIC DNA]</scope>
    <source>
        <strain evidence="7">CCMP 1984</strain>
    </source>
</reference>
<name>F0Y9N8_AURAN</name>
<proteinExistence type="inferred from homology"/>
<dbReference type="EMBL" id="GL833128">
    <property type="protein sequence ID" value="EGB08310.1"/>
    <property type="molecule type" value="Genomic_DNA"/>
</dbReference>
<evidence type="ECO:0008006" key="8">
    <source>
        <dbReference type="Google" id="ProtNLM"/>
    </source>
</evidence>
<comment type="subcellular location">
    <subcellularLocation>
        <location evidence="1">Cytoplasm</location>
        <location evidence="1">Cytoskeleton</location>
    </subcellularLocation>
</comment>
<dbReference type="AlphaFoldDB" id="F0Y9N8"/>
<dbReference type="eggNOG" id="KOG0676">
    <property type="taxonomic scope" value="Eukaryota"/>
</dbReference>
<dbReference type="OMA" id="QSISMCD"/>
<dbReference type="KEGG" id="aaf:AURANDRAFT_59023"/>
<dbReference type="PANTHER" id="PTHR11937">
    <property type="entry name" value="ACTIN"/>
    <property type="match status" value="1"/>
</dbReference>
<dbReference type="GO" id="GO:0005856">
    <property type="term" value="C:cytoskeleton"/>
    <property type="evidence" value="ECO:0007669"/>
    <property type="project" value="UniProtKB-SubCell"/>
</dbReference>
<evidence type="ECO:0000256" key="5">
    <source>
        <dbReference type="SAM" id="MobiDB-lite"/>
    </source>
</evidence>
<dbReference type="SMART" id="SM00268">
    <property type="entry name" value="ACTIN"/>
    <property type="match status" value="1"/>
</dbReference>
<sequence length="391" mass="41088">MEVGDCIVIDAGSASVKAGYSGEDTPRSVFPSILDEGGAEALSGLARSGGRRPESVECHFENAAQHPIQHGLVAEGNWEKMERLWDVTFGRELHQYPEGSSASGGAHGGLSVLLAEAPGTPAAARERAAQIMFETFKVPALCFFNSASLSLFASGRTRGVVLESGAGVSHAVPVFEGFALAHAVLRSELAGQDVTSALAANLRRTGSTLGFNVVRDMKEKLCRAQPLAQPGTPAAPGPDGAAAPPPPADGKAAAPPGAAFADVEYELPDGTMVKVAGAWRGAAPQVLFGGRADQLALPQLVAQSIGMCDRDFQPDLRGAVVLAGGTTMLPGFCDRMKAELSAILPEGHLRVRKFAAWIGGSMFASLETFKQVRIMKQEWEDDESIIHRKSF</sequence>
<keyword evidence="2" id="KW-0206">Cytoskeleton</keyword>
<organism evidence="7">
    <name type="scientific">Aureococcus anophagefferens</name>
    <name type="common">Harmful bloom alga</name>
    <dbReference type="NCBI Taxonomy" id="44056"/>
    <lineage>
        <taxon>Eukaryota</taxon>
        <taxon>Sar</taxon>
        <taxon>Stramenopiles</taxon>
        <taxon>Ochrophyta</taxon>
        <taxon>Pelagophyceae</taxon>
        <taxon>Pelagomonadales</taxon>
        <taxon>Pelagomonadaceae</taxon>
        <taxon>Aureococcus</taxon>
    </lineage>
</organism>
<protein>
    <recommendedName>
        <fullName evidence="8">Actin</fullName>
    </recommendedName>
</protein>
<comment type="similarity">
    <text evidence="4">Belongs to the actin family.</text>
</comment>
<feature type="region of interest" description="Disordered" evidence="5">
    <location>
        <begin position="227"/>
        <end position="255"/>
    </location>
</feature>
<feature type="compositionally biased region" description="Low complexity" evidence="5">
    <location>
        <begin position="227"/>
        <end position="242"/>
    </location>
</feature>
<keyword evidence="7" id="KW-1185">Reference proteome</keyword>
<dbReference type="InterPro" id="IPR004000">
    <property type="entry name" value="Actin"/>
</dbReference>
<comment type="catalytic activity">
    <reaction evidence="3">
        <text>ATP + H2O = ADP + phosphate + H(+)</text>
        <dbReference type="Rhea" id="RHEA:13065"/>
        <dbReference type="ChEBI" id="CHEBI:15377"/>
        <dbReference type="ChEBI" id="CHEBI:15378"/>
        <dbReference type="ChEBI" id="CHEBI:30616"/>
        <dbReference type="ChEBI" id="CHEBI:43474"/>
        <dbReference type="ChEBI" id="CHEBI:456216"/>
    </reaction>
</comment>
<evidence type="ECO:0000256" key="1">
    <source>
        <dbReference type="ARBA" id="ARBA00004245"/>
    </source>
</evidence>
<dbReference type="Pfam" id="PF00022">
    <property type="entry name" value="Actin"/>
    <property type="match status" value="2"/>
</dbReference>
<gene>
    <name evidence="6" type="ORF">AURANDRAFT_59023</name>
</gene>
<evidence type="ECO:0000256" key="3">
    <source>
        <dbReference type="ARBA" id="ARBA00049360"/>
    </source>
</evidence>
<dbReference type="Proteomes" id="UP000002729">
    <property type="component" value="Unassembled WGS sequence"/>
</dbReference>